<dbReference type="EMBL" id="MLAW01000003">
    <property type="protein sequence ID" value="OJJ27094.1"/>
    <property type="molecule type" value="Genomic_DNA"/>
</dbReference>
<proteinExistence type="predicted"/>
<dbReference type="Proteomes" id="UP000183940">
    <property type="component" value="Unassembled WGS sequence"/>
</dbReference>
<evidence type="ECO:0000313" key="2">
    <source>
        <dbReference type="EMBL" id="OJJ27094.1"/>
    </source>
</evidence>
<evidence type="ECO:0000256" key="1">
    <source>
        <dbReference type="SAM" id="Phobius"/>
    </source>
</evidence>
<comment type="caution">
    <text evidence="2">The sequence shown here is derived from an EMBL/GenBank/DDBJ whole genome shotgun (WGS) entry which is preliminary data.</text>
</comment>
<keyword evidence="3" id="KW-1185">Reference proteome</keyword>
<sequence>MSDRNRINKVLKALQEGTEAVRRNSSEQNYQRYERKIKQAGQRTNPWLWFICVTTVVAMLVFFFSLLAQKDPSIKTTKIKNMYKFPLSICGDVSAGGTNIWYPVYIDYNASNFQRISKNFCCDAYYNQSFGVIQVASFYSRSRADNLVRELKSNNFKSATVGEGQVVTTRPSSNRNNCR</sequence>
<dbReference type="STRING" id="1925591.BI308_03335"/>
<organism evidence="2 3">
    <name type="scientific">Roseofilum reptotaenium AO1-A</name>
    <dbReference type="NCBI Taxonomy" id="1925591"/>
    <lineage>
        <taxon>Bacteria</taxon>
        <taxon>Bacillati</taxon>
        <taxon>Cyanobacteriota</taxon>
        <taxon>Cyanophyceae</taxon>
        <taxon>Desertifilales</taxon>
        <taxon>Desertifilaceae</taxon>
        <taxon>Roseofilum</taxon>
    </lineage>
</organism>
<accession>A0A1L9QWQ3</accession>
<evidence type="ECO:0008006" key="4">
    <source>
        <dbReference type="Google" id="ProtNLM"/>
    </source>
</evidence>
<reference evidence="2" key="1">
    <citation type="submission" date="2016-10" db="EMBL/GenBank/DDBJ databases">
        <title>CRISPR-Cas defence system in Roseofilum reptotaenium: evidence of a bacteriophage-cyanobacterium arms race in the coral black band disease.</title>
        <authorList>
            <person name="Buerger P."/>
            <person name="Wood-Charlson E.M."/>
            <person name="Weynberg K.D."/>
            <person name="Willis B."/>
            <person name="Van Oppen M.J."/>
        </authorList>
    </citation>
    <scope>NUCLEOTIDE SEQUENCE [LARGE SCALE GENOMIC DNA]</scope>
    <source>
        <strain evidence="2">AO1-A</strain>
    </source>
</reference>
<protein>
    <recommendedName>
        <fullName evidence="4">SPOR domain-containing protein</fullName>
    </recommendedName>
</protein>
<keyword evidence="1" id="KW-0472">Membrane</keyword>
<feature type="transmembrane region" description="Helical" evidence="1">
    <location>
        <begin position="47"/>
        <end position="68"/>
    </location>
</feature>
<keyword evidence="1" id="KW-1133">Transmembrane helix</keyword>
<keyword evidence="1" id="KW-0812">Transmembrane</keyword>
<dbReference type="AlphaFoldDB" id="A0A1L9QWQ3"/>
<gene>
    <name evidence="2" type="ORF">BI308_03335</name>
</gene>
<name>A0A1L9QWQ3_9CYAN</name>
<evidence type="ECO:0000313" key="3">
    <source>
        <dbReference type="Proteomes" id="UP000183940"/>
    </source>
</evidence>